<dbReference type="PRINTS" id="PR00838">
    <property type="entry name" value="V5ALLERGEN"/>
</dbReference>
<dbReference type="InterPro" id="IPR002413">
    <property type="entry name" value="V5_allergen-like"/>
</dbReference>
<keyword evidence="2" id="KW-0732">Signal</keyword>
<protein>
    <recommendedName>
        <fullName evidence="3">SCP domain-containing protein</fullName>
    </recommendedName>
</protein>
<dbReference type="InParanoid" id="A0A423W568"/>
<organism evidence="4 5">
    <name type="scientific">Cytospora leucostoma</name>
    <dbReference type="NCBI Taxonomy" id="1230097"/>
    <lineage>
        <taxon>Eukaryota</taxon>
        <taxon>Fungi</taxon>
        <taxon>Dikarya</taxon>
        <taxon>Ascomycota</taxon>
        <taxon>Pezizomycotina</taxon>
        <taxon>Sordariomycetes</taxon>
        <taxon>Sordariomycetidae</taxon>
        <taxon>Diaporthales</taxon>
        <taxon>Cytosporaceae</taxon>
        <taxon>Cytospora</taxon>
    </lineage>
</organism>
<evidence type="ECO:0000313" key="5">
    <source>
        <dbReference type="Proteomes" id="UP000285146"/>
    </source>
</evidence>
<dbReference type="SUPFAM" id="SSF55797">
    <property type="entry name" value="PR-1-like"/>
    <property type="match status" value="1"/>
</dbReference>
<dbReference type="InterPro" id="IPR034113">
    <property type="entry name" value="SCP_GAPR1-like"/>
</dbReference>
<dbReference type="Proteomes" id="UP000285146">
    <property type="component" value="Unassembled WGS sequence"/>
</dbReference>
<dbReference type="Pfam" id="PF00188">
    <property type="entry name" value="CAP"/>
    <property type="match status" value="1"/>
</dbReference>
<keyword evidence="5" id="KW-1185">Reference proteome</keyword>
<evidence type="ECO:0000256" key="2">
    <source>
        <dbReference type="SAM" id="SignalP"/>
    </source>
</evidence>
<dbReference type="CDD" id="cd05382">
    <property type="entry name" value="CAP_GAPR1-like"/>
    <property type="match status" value="1"/>
</dbReference>
<dbReference type="InterPro" id="IPR018244">
    <property type="entry name" value="Allrgn_V5/Tpx1_CS"/>
</dbReference>
<dbReference type="GO" id="GO:0005576">
    <property type="term" value="C:extracellular region"/>
    <property type="evidence" value="ECO:0007669"/>
    <property type="project" value="InterPro"/>
</dbReference>
<gene>
    <name evidence="4" type="ORF">VPNG_08511</name>
</gene>
<dbReference type="EMBL" id="LKEB01000061">
    <property type="protein sequence ID" value="ROV98473.1"/>
    <property type="molecule type" value="Genomic_DNA"/>
</dbReference>
<dbReference type="PRINTS" id="PR00837">
    <property type="entry name" value="V5TPXLIKE"/>
</dbReference>
<dbReference type="SMART" id="SM00198">
    <property type="entry name" value="SCP"/>
    <property type="match status" value="1"/>
</dbReference>
<dbReference type="PANTHER" id="PTHR10334">
    <property type="entry name" value="CYSTEINE-RICH SECRETORY PROTEIN-RELATED"/>
    <property type="match status" value="1"/>
</dbReference>
<accession>A0A423W568</accession>
<dbReference type="PROSITE" id="PS01009">
    <property type="entry name" value="CRISP_1"/>
    <property type="match status" value="1"/>
</dbReference>
<dbReference type="InterPro" id="IPR035940">
    <property type="entry name" value="CAP_sf"/>
</dbReference>
<comment type="caution">
    <text evidence="4">The sequence shown here is derived from an EMBL/GenBank/DDBJ whole genome shotgun (WGS) entry which is preliminary data.</text>
</comment>
<reference evidence="4 5" key="1">
    <citation type="submission" date="2015-09" db="EMBL/GenBank/DDBJ databases">
        <title>Host preference determinants of Valsa canker pathogens revealed by comparative genomics.</title>
        <authorList>
            <person name="Yin Z."/>
            <person name="Huang L."/>
        </authorList>
    </citation>
    <scope>NUCLEOTIDE SEQUENCE [LARGE SCALE GENOMIC DNA]</scope>
    <source>
        <strain evidence="4 5">SXYLt</strain>
    </source>
</reference>
<feature type="chain" id="PRO_5019578138" description="SCP domain-containing protein" evidence="2">
    <location>
        <begin position="21"/>
        <end position="261"/>
    </location>
</feature>
<dbReference type="InterPro" id="IPR001283">
    <property type="entry name" value="CRISP-related"/>
</dbReference>
<feature type="signal peptide" evidence="2">
    <location>
        <begin position="1"/>
        <end position="20"/>
    </location>
</feature>
<dbReference type="OrthoDB" id="43654at2759"/>
<dbReference type="Gene3D" id="3.40.33.10">
    <property type="entry name" value="CAP"/>
    <property type="match status" value="1"/>
</dbReference>
<feature type="compositionally biased region" description="Low complexity" evidence="1">
    <location>
        <begin position="78"/>
        <end position="117"/>
    </location>
</feature>
<feature type="domain" description="SCP" evidence="3">
    <location>
        <begin position="117"/>
        <end position="255"/>
    </location>
</feature>
<sequence>MHFSTRPALAALLLASGAMSKKCGKGKHRSQHPTTLATSIVPATSSVLSILETTSVIVQATSTASSTSIFVTSSTASSIETPSTTSSTSVVVTPSTTSTSSAAATTTASSSSSSLTSDQQEALDIQNSARSDVSETALTWDDDLASDALSWAEHLASTAGSSGTLTHASGTGEGENLYWQSNSDTPYTNAANAWVDEKSEYNGEAITGTGNFEEYGHYTQIIWESTTKVGLGVASDGAGGYYVVARYSPEGNVIGETPTTA</sequence>
<proteinExistence type="predicted"/>
<evidence type="ECO:0000313" key="4">
    <source>
        <dbReference type="EMBL" id="ROV98473.1"/>
    </source>
</evidence>
<dbReference type="InterPro" id="IPR014044">
    <property type="entry name" value="CAP_dom"/>
</dbReference>
<evidence type="ECO:0000259" key="3">
    <source>
        <dbReference type="SMART" id="SM00198"/>
    </source>
</evidence>
<dbReference type="AlphaFoldDB" id="A0A423W568"/>
<dbReference type="STRING" id="1230097.A0A423W568"/>
<evidence type="ECO:0000256" key="1">
    <source>
        <dbReference type="SAM" id="MobiDB-lite"/>
    </source>
</evidence>
<feature type="region of interest" description="Disordered" evidence="1">
    <location>
        <begin position="78"/>
        <end position="123"/>
    </location>
</feature>
<name>A0A423W568_9PEZI</name>